<evidence type="ECO:0000313" key="2">
    <source>
        <dbReference type="EMBL" id="JAT78872.1"/>
    </source>
</evidence>
<feature type="region of interest" description="Disordered" evidence="1">
    <location>
        <begin position="57"/>
        <end position="86"/>
    </location>
</feature>
<protein>
    <submittedName>
        <fullName evidence="2">Uncharacterized protein</fullName>
    </submittedName>
</protein>
<evidence type="ECO:0000256" key="1">
    <source>
        <dbReference type="SAM" id="MobiDB-lite"/>
    </source>
</evidence>
<proteinExistence type="predicted"/>
<sequence>TLVLCPSTEPACKVWDPIKVAWPRLHTWQACLLMQHLAAQEAAKSCQHCQQQRVFSATGDPEEDPSSSVHSATVTKSATTGSSPSTTISFAGMVSTAGEVTISSDHAVCQKYPSSETSSPDSHSTHITTSNSANGVRVSAFGTSAAEANGASAVPKSSAAAFLLRRRD</sequence>
<organism evidence="2">
    <name type="scientific">Ornithodoros brasiliensis</name>
    <name type="common">Mouro tick</name>
    <dbReference type="NCBI Taxonomy" id="888526"/>
    <lineage>
        <taxon>Eukaryota</taxon>
        <taxon>Metazoa</taxon>
        <taxon>Ecdysozoa</taxon>
        <taxon>Arthropoda</taxon>
        <taxon>Chelicerata</taxon>
        <taxon>Arachnida</taxon>
        <taxon>Acari</taxon>
        <taxon>Parasitiformes</taxon>
        <taxon>Ixodida</taxon>
        <taxon>Ixodoidea</taxon>
        <taxon>Argasidae</taxon>
        <taxon>Ornithodorinae</taxon>
        <taxon>Ornithodoros</taxon>
    </lineage>
</organism>
<feature type="non-terminal residue" evidence="2">
    <location>
        <position position="1"/>
    </location>
</feature>
<reference evidence="2" key="1">
    <citation type="submission" date="2016-07" db="EMBL/GenBank/DDBJ databases">
        <title>Salivary Glands transcriptome analysis on engorged females of Ornithodoros brasiliensis (Acari:Argasidae).</title>
        <authorList>
            <person name="Simons S.M."/>
            <person name="Carvalho E."/>
            <person name="Junqueira-de-Azevedo I."/>
            <person name="Ho P.L."/>
            <person name="Giovanni D."/>
            <person name="Mendonca R."/>
            <person name="Onofrio V."/>
            <person name="Landulfo G."/>
            <person name="Ramirez D."/>
            <person name="Barros-Battesti D."/>
        </authorList>
    </citation>
    <scope>NUCLEOTIDE SEQUENCE</scope>
    <source>
        <strain evidence="2">Female</strain>
        <tissue evidence="2">Salivary gland</tissue>
    </source>
</reference>
<feature type="region of interest" description="Disordered" evidence="1">
    <location>
        <begin position="111"/>
        <end position="168"/>
    </location>
</feature>
<accession>A0A1D2AI54</accession>
<name>A0A1D2AI54_ORNBR</name>
<feature type="compositionally biased region" description="Low complexity" evidence="1">
    <location>
        <begin position="113"/>
        <end position="126"/>
    </location>
</feature>
<dbReference type="AlphaFoldDB" id="A0A1D2AI54"/>
<feature type="compositionally biased region" description="Polar residues" evidence="1">
    <location>
        <begin position="66"/>
        <end position="86"/>
    </location>
</feature>
<dbReference type="EMBL" id="GETE01000893">
    <property type="protein sequence ID" value="JAT78872.1"/>
    <property type="molecule type" value="Transcribed_RNA"/>
</dbReference>
<feature type="non-terminal residue" evidence="2">
    <location>
        <position position="168"/>
    </location>
</feature>